<feature type="domain" description="HTH crp-type" evidence="1">
    <location>
        <begin position="18"/>
        <end position="67"/>
    </location>
</feature>
<dbReference type="Pfam" id="PF25211">
    <property type="entry name" value="DUF7839"/>
    <property type="match status" value="1"/>
</dbReference>
<dbReference type="InterPro" id="IPR012318">
    <property type="entry name" value="HTH_CRP"/>
</dbReference>
<comment type="caution">
    <text evidence="2">The sequence shown here is derived from an EMBL/GenBank/DDBJ whole genome shotgun (WGS) entry which is preliminary data.</text>
</comment>
<dbReference type="GO" id="GO:0003677">
    <property type="term" value="F:DNA binding"/>
    <property type="evidence" value="ECO:0007669"/>
    <property type="project" value="InterPro"/>
</dbReference>
<dbReference type="Pfam" id="PF13412">
    <property type="entry name" value="HTH_24"/>
    <property type="match status" value="1"/>
</dbReference>
<dbReference type="InterPro" id="IPR057161">
    <property type="entry name" value="DUF7839"/>
</dbReference>
<sequence length="260" mass="27771">MSVLEKKREVTKFMILVEVAASQPQLKQSDIAEKLGITPQAISEYVKKLVSEGMITSEGRGQYSITPLGVEHIINDAKELKEFSDYVLSNVVGQVSAWAAIALDDIEKDQTVYLSMKDGILSCSAKKSTGASGVAINNARAGKDVGVMNLKGLIPLEKERVKLIRVPTIVDGGSHRSDLKLLKSSVSGIVAVAGIEALAACKAANVKPDMMFGAIDAITEAAIKGVTGTIVISMDMVPHAIQKLESMGIDYDTIDIKIKK</sequence>
<dbReference type="SUPFAM" id="SSF46785">
    <property type="entry name" value="Winged helix' DNA-binding domain"/>
    <property type="match status" value="1"/>
</dbReference>
<accession>A0AAP2W602</accession>
<dbReference type="RefSeq" id="WP_230741551.1">
    <property type="nucleotide sequence ID" value="NZ_PGCK01000004.1"/>
</dbReference>
<dbReference type="GO" id="GO:0006355">
    <property type="term" value="P:regulation of DNA-templated transcription"/>
    <property type="evidence" value="ECO:0007669"/>
    <property type="project" value="InterPro"/>
</dbReference>
<evidence type="ECO:0000313" key="3">
    <source>
        <dbReference type="Proteomes" id="UP001320159"/>
    </source>
</evidence>
<dbReference type="PANTHER" id="PTHR43704">
    <property type="entry name" value="BSR5907 PROTEIN"/>
    <property type="match status" value="1"/>
</dbReference>
<dbReference type="AlphaFoldDB" id="A0AAP2W602"/>
<evidence type="ECO:0000259" key="1">
    <source>
        <dbReference type="SMART" id="SM00419"/>
    </source>
</evidence>
<dbReference type="Proteomes" id="UP001320159">
    <property type="component" value="Unassembled WGS sequence"/>
</dbReference>
<evidence type="ECO:0000313" key="2">
    <source>
        <dbReference type="EMBL" id="MCD1294717.1"/>
    </source>
</evidence>
<proteinExistence type="predicted"/>
<keyword evidence="3" id="KW-1185">Reference proteome</keyword>
<organism evidence="2 3">
    <name type="scientific">Methanooceanicella nereidis</name>
    <dbReference type="NCBI Taxonomy" id="2052831"/>
    <lineage>
        <taxon>Archaea</taxon>
        <taxon>Methanobacteriati</taxon>
        <taxon>Methanobacteriota</taxon>
        <taxon>Stenosarchaea group</taxon>
        <taxon>Methanomicrobia</taxon>
        <taxon>Methanocellales</taxon>
        <taxon>Methanocellaceae</taxon>
        <taxon>Methanooceanicella</taxon>
    </lineage>
</organism>
<dbReference type="InterPro" id="IPR036390">
    <property type="entry name" value="WH_DNA-bd_sf"/>
</dbReference>
<dbReference type="SMART" id="SM00419">
    <property type="entry name" value="HTH_CRP"/>
    <property type="match status" value="1"/>
</dbReference>
<dbReference type="Gene3D" id="1.10.10.10">
    <property type="entry name" value="Winged helix-like DNA-binding domain superfamily/Winged helix DNA-binding domain"/>
    <property type="match status" value="1"/>
</dbReference>
<name>A0AAP2W602_9EURY</name>
<dbReference type="EMBL" id="PGCK01000004">
    <property type="protein sequence ID" value="MCD1294717.1"/>
    <property type="molecule type" value="Genomic_DNA"/>
</dbReference>
<dbReference type="CDD" id="cd00092">
    <property type="entry name" value="HTH_CRP"/>
    <property type="match status" value="1"/>
</dbReference>
<dbReference type="PIRSF" id="PIRSF004955">
    <property type="entry name" value="HTH_arch"/>
    <property type="match status" value="1"/>
</dbReference>
<reference evidence="2 3" key="1">
    <citation type="submission" date="2017-11" db="EMBL/GenBank/DDBJ databases">
        <title>Isolation and Characterization of Family Methanocellaceae Species from Potential Methane Hydrate Area Offshore Southwestern Taiwan.</title>
        <authorList>
            <person name="Zhang W.-L."/>
            <person name="Chen W.-C."/>
            <person name="Lai M.-C."/>
            <person name="Chen S.-C."/>
        </authorList>
    </citation>
    <scope>NUCLEOTIDE SEQUENCE [LARGE SCALE GENOMIC DNA]</scope>
    <source>
        <strain evidence="2 3">CWC-04</strain>
    </source>
</reference>
<gene>
    <name evidence="2" type="ORF">CUJ83_06860</name>
</gene>
<dbReference type="InterPro" id="IPR012015">
    <property type="entry name" value="UCP_HTH_arc"/>
</dbReference>
<protein>
    <submittedName>
        <fullName evidence="2">Crp/Fnr family transcriptional regulator</fullName>
    </submittedName>
</protein>
<dbReference type="InterPro" id="IPR036388">
    <property type="entry name" value="WH-like_DNA-bd_sf"/>
</dbReference>
<dbReference type="PANTHER" id="PTHR43704:SF2">
    <property type="entry name" value="HTH CRP-TYPE DOMAIN-CONTAINING PROTEIN"/>
    <property type="match status" value="1"/>
</dbReference>